<feature type="transmembrane region" description="Helical" evidence="3">
    <location>
        <begin position="493"/>
        <end position="512"/>
    </location>
</feature>
<evidence type="ECO:0000313" key="5">
    <source>
        <dbReference type="EMBL" id="KAK5990058.1"/>
    </source>
</evidence>
<evidence type="ECO:0000256" key="3">
    <source>
        <dbReference type="SAM" id="Phobius"/>
    </source>
</evidence>
<dbReference type="Pfam" id="PF02194">
    <property type="entry name" value="PXA"/>
    <property type="match status" value="1"/>
</dbReference>
<dbReference type="SMART" id="SM00313">
    <property type="entry name" value="PXA"/>
    <property type="match status" value="1"/>
</dbReference>
<evidence type="ECO:0000259" key="4">
    <source>
        <dbReference type="PROSITE" id="PS51207"/>
    </source>
</evidence>
<dbReference type="InterPro" id="IPR051837">
    <property type="entry name" value="SortingNexin/PXDomain-PKLike"/>
</dbReference>
<gene>
    <name evidence="5" type="ORF">PT974_08321</name>
</gene>
<evidence type="ECO:0000313" key="6">
    <source>
        <dbReference type="Proteomes" id="UP001338125"/>
    </source>
</evidence>
<keyword evidence="3" id="KW-0472">Membrane</keyword>
<keyword evidence="2" id="KW-0963">Cytoplasm</keyword>
<sequence>MARHKGPCYATLYVIVLHLEDEVAARSGLFSPDDRIKLVDVDDAETIRSYFDLWASNVKDKDLMSGVTFNIILSRETFLARVNTWLETANFTLLAAAWLDARKQKSHLGDDAENIWIPRIRNGHVPHHVMNTPNADHEWVRRTREELPTLVPKIMFWCFLAAAICDPIATQPNLNDDRGQNVTACPVYLEFSLKRQQQGHHLRSFACHCRQSHDHSTTLPNTPAMTAAAAAPPATPARAGTPVTDMRLLKDKGRDAQPPIEDLLPPLTSRNDVDLQLYAFLAIIMREFIQSWYGKITTDETFVAEIVHIIAHCTTALEQRFRKLDLESLILDEIPDLLDRHATAHRAAHRPVSQAPVRVNPREVYHSLCPLPALSPVPQPDDPTTSNLQGENEAAYRQLLVQAVLAILLPTEDLENPCLTALVGQILSELIIGNVIANKASQPWLLYEAICITARSLEEQKVRATARIVSGTHEPSSIGRKAKKSQNVSVQGFFVLIIHLGILFISTIRFFARTLADSVQLPPRTKVLPNDEYAGSLPMYSDHAPDKVPVLSFKIWSCFGNLIELNERKPWLSGFMSLLQTAAVHGPWRIAGLNGPLDRLLSHHIQSIFDPTILPPILRSLRGALFPNNSPGTSTLVAPSSEEELSALRRRAARAVWGLLPKGVSRAYFGGRPWRRGGSGSESGANAAVAAAAAAAAKDEDETLLDDLESLLMVVGDEYCNKHLMYSVLELILVRLMPELSDKGVVELWEDRLG</sequence>
<dbReference type="PANTHER" id="PTHR22999:SF23">
    <property type="entry name" value="SORTING NEXIN-16"/>
    <property type="match status" value="1"/>
</dbReference>
<protein>
    <recommendedName>
        <fullName evidence="4">PXA domain-containing protein</fullName>
    </recommendedName>
</protein>
<keyword evidence="3" id="KW-1133">Transmembrane helix</keyword>
<feature type="domain" description="PXA" evidence="4">
    <location>
        <begin position="270"/>
        <end position="455"/>
    </location>
</feature>
<dbReference type="InterPro" id="IPR003114">
    <property type="entry name" value="Phox_assoc"/>
</dbReference>
<comment type="caution">
    <text evidence="5">The sequence shown here is derived from an EMBL/GenBank/DDBJ whole genome shotgun (WGS) entry which is preliminary data.</text>
</comment>
<reference evidence="5 6" key="1">
    <citation type="submission" date="2024-01" db="EMBL/GenBank/DDBJ databases">
        <title>Complete genome of Cladobotryum mycophilum ATHUM6906.</title>
        <authorList>
            <person name="Christinaki A.C."/>
            <person name="Myridakis A.I."/>
            <person name="Kouvelis V.N."/>
        </authorList>
    </citation>
    <scope>NUCLEOTIDE SEQUENCE [LARGE SCALE GENOMIC DNA]</scope>
    <source>
        <strain evidence="5 6">ATHUM6906</strain>
    </source>
</reference>
<dbReference type="PANTHER" id="PTHR22999">
    <property type="entry name" value="PX SERINE/THREONINE KINASE PXK"/>
    <property type="match status" value="1"/>
</dbReference>
<dbReference type="EMBL" id="JAVFKD010000014">
    <property type="protein sequence ID" value="KAK5990058.1"/>
    <property type="molecule type" value="Genomic_DNA"/>
</dbReference>
<dbReference type="Proteomes" id="UP001338125">
    <property type="component" value="Unassembled WGS sequence"/>
</dbReference>
<comment type="subcellular location">
    <subcellularLocation>
        <location evidence="1">Cytoplasm</location>
    </subcellularLocation>
</comment>
<evidence type="ECO:0000256" key="2">
    <source>
        <dbReference type="ARBA" id="ARBA00022490"/>
    </source>
</evidence>
<organism evidence="5 6">
    <name type="scientific">Cladobotryum mycophilum</name>
    <dbReference type="NCBI Taxonomy" id="491253"/>
    <lineage>
        <taxon>Eukaryota</taxon>
        <taxon>Fungi</taxon>
        <taxon>Dikarya</taxon>
        <taxon>Ascomycota</taxon>
        <taxon>Pezizomycotina</taxon>
        <taxon>Sordariomycetes</taxon>
        <taxon>Hypocreomycetidae</taxon>
        <taxon>Hypocreales</taxon>
        <taxon>Hypocreaceae</taxon>
        <taxon>Cladobotryum</taxon>
    </lineage>
</organism>
<accession>A0ABR0SD30</accession>
<keyword evidence="3" id="KW-0812">Transmembrane</keyword>
<proteinExistence type="predicted"/>
<dbReference type="PROSITE" id="PS51207">
    <property type="entry name" value="PXA"/>
    <property type="match status" value="1"/>
</dbReference>
<evidence type="ECO:0000256" key="1">
    <source>
        <dbReference type="ARBA" id="ARBA00004496"/>
    </source>
</evidence>
<keyword evidence="6" id="KW-1185">Reference proteome</keyword>
<name>A0ABR0SD30_9HYPO</name>